<evidence type="ECO:0000259" key="6">
    <source>
        <dbReference type="PROSITE" id="PS51332"/>
    </source>
</evidence>
<dbReference type="AlphaFoldDB" id="A0A7C5V4F3"/>
<dbReference type="SMART" id="SM00729">
    <property type="entry name" value="Elp3"/>
    <property type="match status" value="1"/>
</dbReference>
<dbReference type="GO" id="GO:0051536">
    <property type="term" value="F:iron-sulfur cluster binding"/>
    <property type="evidence" value="ECO:0007669"/>
    <property type="project" value="UniProtKB-KW"/>
</dbReference>
<comment type="cofactor">
    <cofactor evidence="1">
        <name>[4Fe-4S] cluster</name>
        <dbReference type="ChEBI" id="CHEBI:49883"/>
    </cofactor>
</comment>
<dbReference type="SUPFAM" id="SSF52242">
    <property type="entry name" value="Cobalamin (vitamin B12)-binding domain"/>
    <property type="match status" value="1"/>
</dbReference>
<dbReference type="InterPro" id="IPR025288">
    <property type="entry name" value="DUF4080"/>
</dbReference>
<name>A0A7C5V4F3_9FIRM</name>
<dbReference type="InterPro" id="IPR051198">
    <property type="entry name" value="BchE-like"/>
</dbReference>
<dbReference type="Pfam" id="PF04055">
    <property type="entry name" value="Radical_SAM"/>
    <property type="match status" value="1"/>
</dbReference>
<dbReference type="EMBL" id="DRUZ01000097">
    <property type="protein sequence ID" value="HHS02452.1"/>
    <property type="molecule type" value="Genomic_DNA"/>
</dbReference>
<dbReference type="SFLD" id="SFLDS00029">
    <property type="entry name" value="Radical_SAM"/>
    <property type="match status" value="1"/>
</dbReference>
<feature type="domain" description="B12-binding" evidence="6">
    <location>
        <begin position="1"/>
        <end position="129"/>
    </location>
</feature>
<dbReference type="CDD" id="cd01335">
    <property type="entry name" value="Radical_SAM"/>
    <property type="match status" value="1"/>
</dbReference>
<dbReference type="PANTHER" id="PTHR43409:SF16">
    <property type="entry name" value="SLR0320 PROTEIN"/>
    <property type="match status" value="1"/>
</dbReference>
<dbReference type="PROSITE" id="PS51332">
    <property type="entry name" value="B12_BINDING"/>
    <property type="match status" value="1"/>
</dbReference>
<dbReference type="GO" id="GO:0031419">
    <property type="term" value="F:cobalamin binding"/>
    <property type="evidence" value="ECO:0007669"/>
    <property type="project" value="InterPro"/>
</dbReference>
<dbReference type="PANTHER" id="PTHR43409">
    <property type="entry name" value="ANAEROBIC MAGNESIUM-PROTOPORPHYRIN IX MONOMETHYL ESTER CYCLASE-RELATED"/>
    <property type="match status" value="1"/>
</dbReference>
<dbReference type="InterPro" id="IPR006638">
    <property type="entry name" value="Elp3/MiaA/NifB-like_rSAM"/>
</dbReference>
<gene>
    <name evidence="8" type="ORF">ENL71_08195</name>
</gene>
<dbReference type="PROSITE" id="PS51918">
    <property type="entry name" value="RADICAL_SAM"/>
    <property type="match status" value="1"/>
</dbReference>
<keyword evidence="5" id="KW-0411">Iron-sulfur</keyword>
<evidence type="ECO:0000256" key="1">
    <source>
        <dbReference type="ARBA" id="ARBA00001966"/>
    </source>
</evidence>
<dbReference type="InterPro" id="IPR006158">
    <property type="entry name" value="Cobalamin-bd"/>
</dbReference>
<keyword evidence="2" id="KW-0949">S-adenosyl-L-methionine</keyword>
<evidence type="ECO:0000256" key="4">
    <source>
        <dbReference type="ARBA" id="ARBA00023004"/>
    </source>
</evidence>
<dbReference type="InterPro" id="IPR007197">
    <property type="entry name" value="rSAM"/>
</dbReference>
<comment type="caution">
    <text evidence="8">The sequence shown here is derived from an EMBL/GenBank/DDBJ whole genome shotgun (WGS) entry which is preliminary data.</text>
</comment>
<dbReference type="SUPFAM" id="SSF102114">
    <property type="entry name" value="Radical SAM enzymes"/>
    <property type="match status" value="1"/>
</dbReference>
<evidence type="ECO:0000259" key="7">
    <source>
        <dbReference type="PROSITE" id="PS51918"/>
    </source>
</evidence>
<evidence type="ECO:0000256" key="2">
    <source>
        <dbReference type="ARBA" id="ARBA00022691"/>
    </source>
</evidence>
<organism evidence="8">
    <name type="scientific">Caldicellulosiruptor owensensis</name>
    <dbReference type="NCBI Taxonomy" id="55205"/>
    <lineage>
        <taxon>Bacteria</taxon>
        <taxon>Bacillati</taxon>
        <taxon>Bacillota</taxon>
        <taxon>Bacillota incertae sedis</taxon>
        <taxon>Caldicellulosiruptorales</taxon>
        <taxon>Caldicellulosiruptoraceae</taxon>
        <taxon>Caldicellulosiruptor</taxon>
    </lineage>
</organism>
<evidence type="ECO:0000313" key="8">
    <source>
        <dbReference type="EMBL" id="HHS02452.1"/>
    </source>
</evidence>
<keyword evidence="3" id="KW-0479">Metal-binding</keyword>
<dbReference type="GO" id="GO:0005829">
    <property type="term" value="C:cytosol"/>
    <property type="evidence" value="ECO:0007669"/>
    <property type="project" value="TreeGrafter"/>
</dbReference>
<dbReference type="GO" id="GO:0003824">
    <property type="term" value="F:catalytic activity"/>
    <property type="evidence" value="ECO:0007669"/>
    <property type="project" value="InterPro"/>
</dbReference>
<reference evidence="8" key="1">
    <citation type="journal article" date="2020" name="mSystems">
        <title>Genome- and Community-Level Interaction Insights into Carbon Utilization and Element Cycling Functions of Hydrothermarchaeota in Hydrothermal Sediment.</title>
        <authorList>
            <person name="Zhou Z."/>
            <person name="Liu Y."/>
            <person name="Xu W."/>
            <person name="Pan J."/>
            <person name="Luo Z.H."/>
            <person name="Li M."/>
        </authorList>
    </citation>
    <scope>NUCLEOTIDE SEQUENCE [LARGE SCALE GENOMIC DNA]</scope>
    <source>
        <strain evidence="8">SpSt-102</strain>
    </source>
</reference>
<evidence type="ECO:0000256" key="3">
    <source>
        <dbReference type="ARBA" id="ARBA00022723"/>
    </source>
</evidence>
<proteinExistence type="predicted"/>
<feature type="domain" description="Radical SAM core" evidence="7">
    <location>
        <begin position="150"/>
        <end position="379"/>
    </location>
</feature>
<dbReference type="InterPro" id="IPR023404">
    <property type="entry name" value="rSAM_horseshoe"/>
</dbReference>
<evidence type="ECO:0000256" key="5">
    <source>
        <dbReference type="ARBA" id="ARBA00023014"/>
    </source>
</evidence>
<dbReference type="InterPro" id="IPR058240">
    <property type="entry name" value="rSAM_sf"/>
</dbReference>
<dbReference type="InterPro" id="IPR036724">
    <property type="entry name" value="Cobalamin-bd_sf"/>
</dbReference>
<dbReference type="Pfam" id="PF02310">
    <property type="entry name" value="B12-binding"/>
    <property type="match status" value="1"/>
</dbReference>
<keyword evidence="4" id="KW-0408">Iron</keyword>
<dbReference type="SFLD" id="SFLDG01082">
    <property type="entry name" value="B12-binding_domain_containing"/>
    <property type="match status" value="1"/>
</dbReference>
<dbReference type="Gene3D" id="3.40.50.280">
    <property type="entry name" value="Cobalamin-binding domain"/>
    <property type="match status" value="1"/>
</dbReference>
<protein>
    <submittedName>
        <fullName evidence="8">DUF4080 domain-containing protein</fullName>
    </submittedName>
</protein>
<dbReference type="Pfam" id="PF13311">
    <property type="entry name" value="DUF4080"/>
    <property type="match status" value="1"/>
</dbReference>
<sequence length="536" mass="64062">MILLVAINSKYVHTNLAVRYFYQLCKENYPCDYIEFNINQPLQDVIFEILSKKPEYVAISTYIWNRNYVEKLVEGLKKAQKSIKIILGGPEVYFDSLEEWKFVDFIIRGEGEYPFLDLCEHIATGRQYTQKEYPPFDLSKLPFAYKDENLDQSRIYYYESSRGCPFRCSYCLSSIEKGVRFAPLEKVFEELDYLFKKQVRLIKFVDRTFNANKERAIRIIEFCKQKSQSTQIHFEIDPTLLDNDIINAINSSKENLFRLEIGLQSFNPQTLDAIDRFYDIDRIDKNLKKLMENKKAIVHLDLIAGLPFEDFLSFKKSLDRTILYFADEVQLGFLKMLKGTKIRNEATKYNYEFFKDPPYEVISNSFISFEEIYKLKKIEDLIDKVYNRQYLYCTLRYIFQKVSPSEFFEKLSSKVDSSLNTREFVKELYRAVKDDFVFLDKAILNNLFRFDILRRFPEEFLPEELAISKEEKERIKQAIYQATEYQDLGEPKETIRRSRACIFEFDIERFIEDNSIEKGYFLYIFFEKKIKKIKLQ</sequence>
<accession>A0A7C5V4F3</accession>
<dbReference type="GO" id="GO:0046872">
    <property type="term" value="F:metal ion binding"/>
    <property type="evidence" value="ECO:0007669"/>
    <property type="project" value="UniProtKB-KW"/>
</dbReference>
<dbReference type="Gene3D" id="3.80.30.20">
    <property type="entry name" value="tm_1862 like domain"/>
    <property type="match status" value="1"/>
</dbReference>